<reference evidence="2 5" key="1">
    <citation type="submission" date="2017-01" db="EMBL/GenBank/DDBJ databases">
        <authorList>
            <person name="Wolfgang W.J."/>
            <person name="Cole J."/>
            <person name="Wroblewski D."/>
            <person name="Mcginnis J."/>
            <person name="Musser K.A."/>
        </authorList>
    </citation>
    <scope>NUCLEOTIDE SEQUENCE [LARGE SCALE GENOMIC DNA]</scope>
    <source>
        <strain evidence="2 5">DSM 21643</strain>
    </source>
</reference>
<evidence type="ECO:0000313" key="6">
    <source>
        <dbReference type="Proteomes" id="UP000215033"/>
    </source>
</evidence>
<evidence type="ECO:0000313" key="4">
    <source>
        <dbReference type="EMBL" id="SUA48806.1"/>
    </source>
</evidence>
<feature type="transmembrane region" description="Helical" evidence="1">
    <location>
        <begin position="12"/>
        <end position="32"/>
    </location>
</feature>
<keyword evidence="1" id="KW-0472">Membrane</keyword>
<keyword evidence="5" id="KW-1185">Reference proteome</keyword>
<dbReference type="Proteomes" id="UP000215033">
    <property type="component" value="Chromosome 1"/>
</dbReference>
<dbReference type="Proteomes" id="UP000254055">
    <property type="component" value="Unassembled WGS sequence"/>
</dbReference>
<accession>A0A1X3CP78</accession>
<evidence type="ECO:0000313" key="2">
    <source>
        <dbReference type="EMBL" id="OSI09373.1"/>
    </source>
</evidence>
<evidence type="ECO:0000313" key="3">
    <source>
        <dbReference type="EMBL" id="SNU78607.1"/>
    </source>
</evidence>
<organism evidence="4 7">
    <name type="scientific">Neisseria zoodegmatis</name>
    <dbReference type="NCBI Taxonomy" id="326523"/>
    <lineage>
        <taxon>Bacteria</taxon>
        <taxon>Pseudomonadati</taxon>
        <taxon>Pseudomonadota</taxon>
        <taxon>Betaproteobacteria</taxon>
        <taxon>Neisseriales</taxon>
        <taxon>Neisseriaceae</taxon>
        <taxon>Neisseria</taxon>
    </lineage>
</organism>
<proteinExistence type="predicted"/>
<dbReference type="STRING" id="326523.BWD10_09740"/>
<reference evidence="3 6" key="2">
    <citation type="submission" date="2017-06" db="EMBL/GenBank/DDBJ databases">
        <authorList>
            <consortium name="Pathogen Informatics"/>
        </authorList>
    </citation>
    <scope>NUCLEOTIDE SEQUENCE [LARGE SCALE GENOMIC DNA]</scope>
    <source>
        <strain evidence="3 6">NCTC12230</strain>
    </source>
</reference>
<name>A0A1X3CP78_9NEIS</name>
<protein>
    <submittedName>
        <fullName evidence="4">Uncharacterized protein</fullName>
    </submittedName>
</protein>
<keyword evidence="1" id="KW-1133">Transmembrane helix</keyword>
<dbReference type="EMBL" id="MTBM01000014">
    <property type="protein sequence ID" value="OSI09373.1"/>
    <property type="molecule type" value="Genomic_DNA"/>
</dbReference>
<dbReference type="KEGG" id="nzo:SAMEA4504057_0078"/>
<keyword evidence="1" id="KW-0812">Transmembrane</keyword>
<feature type="transmembrane region" description="Helical" evidence="1">
    <location>
        <begin position="52"/>
        <end position="68"/>
    </location>
</feature>
<evidence type="ECO:0000313" key="5">
    <source>
        <dbReference type="Proteomes" id="UP000193466"/>
    </source>
</evidence>
<dbReference type="EMBL" id="UGRS01000003">
    <property type="protein sequence ID" value="SUA48806.1"/>
    <property type="molecule type" value="Genomic_DNA"/>
</dbReference>
<gene>
    <name evidence="2" type="ORF">BWD10_09740</name>
    <name evidence="4" type="ORF">NCTC12229_02223</name>
    <name evidence="3" type="ORF">SAMEA4504057_00078</name>
</gene>
<evidence type="ECO:0000313" key="7">
    <source>
        <dbReference type="Proteomes" id="UP000254055"/>
    </source>
</evidence>
<dbReference type="Proteomes" id="UP000193466">
    <property type="component" value="Unassembled WGS sequence"/>
</dbReference>
<reference evidence="4 7" key="3">
    <citation type="submission" date="2018-06" db="EMBL/GenBank/DDBJ databases">
        <authorList>
            <consortium name="Pathogen Informatics"/>
            <person name="Doyle S."/>
        </authorList>
    </citation>
    <scope>NUCLEOTIDE SEQUENCE [LARGE SCALE GENOMIC DNA]</scope>
    <source>
        <strain evidence="4 7">NCTC12229</strain>
    </source>
</reference>
<evidence type="ECO:0000256" key="1">
    <source>
        <dbReference type="SAM" id="Phobius"/>
    </source>
</evidence>
<dbReference type="EMBL" id="LT906434">
    <property type="protein sequence ID" value="SNU78607.1"/>
    <property type="molecule type" value="Genomic_DNA"/>
</dbReference>
<sequence length="78" mass="9184">MQLNIKNLYKHWKVLLFIGIGIGMPCLFDLLYWLTGFDGIPVSKHFSLSRNGISGFLSVLLYYLYVYLKKNHKERRVC</sequence>
<dbReference type="AlphaFoldDB" id="A0A1X3CP78"/>